<gene>
    <name evidence="2" type="ORF">DB31_9100</name>
</gene>
<dbReference type="RefSeq" id="WP_044191979.1">
    <property type="nucleotide sequence ID" value="NZ_JMCB01000009.1"/>
</dbReference>
<feature type="chain" id="PRO_5001799843" description="Phosphate-selective porin O and P" evidence="1">
    <location>
        <begin position="20"/>
        <end position="383"/>
    </location>
</feature>
<name>A0A085WGS3_9BACT</name>
<dbReference type="SUPFAM" id="SSF56935">
    <property type="entry name" value="Porins"/>
    <property type="match status" value="1"/>
</dbReference>
<organism evidence="2 3">
    <name type="scientific">Hyalangium minutum</name>
    <dbReference type="NCBI Taxonomy" id="394096"/>
    <lineage>
        <taxon>Bacteria</taxon>
        <taxon>Pseudomonadati</taxon>
        <taxon>Myxococcota</taxon>
        <taxon>Myxococcia</taxon>
        <taxon>Myxococcales</taxon>
        <taxon>Cystobacterineae</taxon>
        <taxon>Archangiaceae</taxon>
        <taxon>Hyalangium</taxon>
    </lineage>
</organism>
<dbReference type="STRING" id="394096.DB31_9100"/>
<evidence type="ECO:0008006" key="4">
    <source>
        <dbReference type="Google" id="ProtNLM"/>
    </source>
</evidence>
<dbReference type="EMBL" id="JMCB01000009">
    <property type="protein sequence ID" value="KFE66886.1"/>
    <property type="molecule type" value="Genomic_DNA"/>
</dbReference>
<proteinExistence type="predicted"/>
<protein>
    <recommendedName>
        <fullName evidence="4">Phosphate-selective porin O and P</fullName>
    </recommendedName>
</protein>
<dbReference type="AlphaFoldDB" id="A0A085WGS3"/>
<dbReference type="OrthoDB" id="5501113at2"/>
<dbReference type="Proteomes" id="UP000028725">
    <property type="component" value="Unassembled WGS sequence"/>
</dbReference>
<reference evidence="2 3" key="1">
    <citation type="submission" date="2014-04" db="EMBL/GenBank/DDBJ databases">
        <title>Genome assembly of Hyalangium minutum DSM 14724.</title>
        <authorList>
            <person name="Sharma G."/>
            <person name="Subramanian S."/>
        </authorList>
    </citation>
    <scope>NUCLEOTIDE SEQUENCE [LARGE SCALE GENOMIC DNA]</scope>
    <source>
        <strain evidence="2 3">DSM 14724</strain>
    </source>
</reference>
<dbReference type="InterPro" id="IPR023614">
    <property type="entry name" value="Porin_dom_sf"/>
</dbReference>
<keyword evidence="3" id="KW-1185">Reference proteome</keyword>
<feature type="signal peptide" evidence="1">
    <location>
        <begin position="1"/>
        <end position="19"/>
    </location>
</feature>
<keyword evidence="1" id="KW-0732">Signal</keyword>
<sequence>MKPLLSASVLWLAPALALAQTAEPVSPPPAESSPPAASAPAASSWTDKVKLSAKAYLRYSYELGQEAKNSNQFTIDRIYLQSEYFATDKVRFQLTLDSGVTRNASGNQVFLAETKSAFIEVKDLVAKGLYLRAGILPLAWIPYEEDLWGYRVQGPLPMDRWGYITSADIGLAVGGSLPSKYGSFQVNLTDGEGFRFSELGKRKEVQARLTVNPLASMGGLASGVFVTGYGSFGEYDDTGLAARAKSRVIGEVGFQSAPLTVAGAYAVARDSQPKVKGRYTVGDENLVTGHGLYGFAVVNVGELSHAPVMEGVDVVARYDHLEPDRVVENDTLNLLIAGVGYRWNKNIRSIADYETVSYGADVGGVGTHKPAEKRLKLQTEFKF</sequence>
<evidence type="ECO:0000256" key="1">
    <source>
        <dbReference type="SAM" id="SignalP"/>
    </source>
</evidence>
<accession>A0A085WGS3</accession>
<comment type="caution">
    <text evidence="2">The sequence shown here is derived from an EMBL/GenBank/DDBJ whole genome shotgun (WGS) entry which is preliminary data.</text>
</comment>
<evidence type="ECO:0000313" key="3">
    <source>
        <dbReference type="Proteomes" id="UP000028725"/>
    </source>
</evidence>
<evidence type="ECO:0000313" key="2">
    <source>
        <dbReference type="EMBL" id="KFE66886.1"/>
    </source>
</evidence>
<dbReference type="Gene3D" id="2.40.160.10">
    <property type="entry name" value="Porin"/>
    <property type="match status" value="1"/>
</dbReference>